<gene>
    <name evidence="1" type="ORF">CXG46_02885</name>
</gene>
<organism evidence="1 2">
    <name type="scientific">Nocardioides alpinus</name>
    <dbReference type="NCBI Taxonomy" id="748909"/>
    <lineage>
        <taxon>Bacteria</taxon>
        <taxon>Bacillati</taxon>
        <taxon>Actinomycetota</taxon>
        <taxon>Actinomycetes</taxon>
        <taxon>Propionibacteriales</taxon>
        <taxon>Nocardioidaceae</taxon>
        <taxon>Nocardioides</taxon>
    </lineage>
</organism>
<accession>A0ABX4R082</accession>
<protein>
    <submittedName>
        <fullName evidence="1">Uncharacterized protein</fullName>
    </submittedName>
</protein>
<name>A0ABX4R082_9ACTN</name>
<sequence>MVVESRVEVALEVRPPVDRVTVAEGAVELEQGPLGGVADVAPHGAAGRALAELALALGQSVCALDVAEVALLEDRSGACRHVGEHLGQHRPAGQSRQPCDHLQEAGRRGESLVHRVRQQGDRIPRHPVRVQRRLPVQRSRRAGEHRSPLALRAGGAAGVVDVDPGVDRDELAAAEQASYVCG</sequence>
<keyword evidence="2" id="KW-1185">Reference proteome</keyword>
<proteinExistence type="predicted"/>
<reference evidence="1 2" key="1">
    <citation type="submission" date="2017-12" db="EMBL/GenBank/DDBJ databases">
        <title>Pharmacopeia of the Arctic Ocean.</title>
        <authorList>
            <person name="Collins E."/>
            <person name="Ducluzeau A.-L."/>
        </authorList>
    </citation>
    <scope>NUCLEOTIDE SEQUENCE [LARGE SCALE GENOMIC DNA]</scope>
    <source>
        <strain evidence="1 2">DSM 23325</strain>
    </source>
</reference>
<evidence type="ECO:0000313" key="2">
    <source>
        <dbReference type="Proteomes" id="UP000233565"/>
    </source>
</evidence>
<dbReference type="Proteomes" id="UP000233565">
    <property type="component" value="Unassembled WGS sequence"/>
</dbReference>
<comment type="caution">
    <text evidence="1">The sequence shown here is derived from an EMBL/GenBank/DDBJ whole genome shotgun (WGS) entry which is preliminary data.</text>
</comment>
<dbReference type="EMBL" id="PJBV01000011">
    <property type="protein sequence ID" value="PKH43427.1"/>
    <property type="molecule type" value="Genomic_DNA"/>
</dbReference>
<evidence type="ECO:0000313" key="1">
    <source>
        <dbReference type="EMBL" id="PKH43427.1"/>
    </source>
</evidence>